<organism evidence="2 3">
    <name type="scientific">Desulfovibrio gilichinskyi</name>
    <dbReference type="NCBI Taxonomy" id="1519643"/>
    <lineage>
        <taxon>Bacteria</taxon>
        <taxon>Pseudomonadati</taxon>
        <taxon>Thermodesulfobacteriota</taxon>
        <taxon>Desulfovibrionia</taxon>
        <taxon>Desulfovibrionales</taxon>
        <taxon>Desulfovibrionaceae</taxon>
        <taxon>Desulfovibrio</taxon>
    </lineage>
</organism>
<gene>
    <name evidence="2" type="ORF">SAMN06295933_0534</name>
</gene>
<accession>A0A1X7C9A0</accession>
<dbReference type="AlphaFoldDB" id="A0A1X7C9A0"/>
<dbReference type="EMBL" id="FWZU01000001">
    <property type="protein sequence ID" value="SME92399.1"/>
    <property type="molecule type" value="Genomic_DNA"/>
</dbReference>
<dbReference type="SUPFAM" id="SSF53756">
    <property type="entry name" value="UDP-Glycosyltransferase/glycogen phosphorylase"/>
    <property type="match status" value="1"/>
</dbReference>
<feature type="domain" description="Glycosyl transferase family 1" evidence="1">
    <location>
        <begin position="178"/>
        <end position="342"/>
    </location>
</feature>
<keyword evidence="3" id="KW-1185">Reference proteome</keyword>
<protein>
    <submittedName>
        <fullName evidence="2">Glycosyltransferase involved in cell wall bisynthesis</fullName>
    </submittedName>
</protein>
<dbReference type="InterPro" id="IPR001296">
    <property type="entry name" value="Glyco_trans_1"/>
</dbReference>
<dbReference type="RefSeq" id="WP_085097877.1">
    <property type="nucleotide sequence ID" value="NZ_FWZU01000001.1"/>
</dbReference>
<sequence length="373" mass="42798">MRIAFFAPHKPIDDKTPSGDLIIGKSLHDYLCAHGHEILIASRMRLRNITTSPSKWPMLYFEYNKTLKRVKSFNPDVWLTYHSYYKSPDLFGPEISTELGIPYLIYQGVFSTKHRRNLKTWLGFMANKTALLHADHVFANKEIDHENLSRIILPEKLTRTRPGINPDEFKFCLKSRTAIRKTLNIENKPVLMSTAMFRSGVKEQSLRDLILAFANVLKIIPEARLLIAGDGEARERLISLAKQKAGDQIIFLGRINREDLFKYYSAADIFVYPGYNEALGMVYLEAQSIGLPVIAYSTRGPREAVAHDKTGLLSPEGDINSLANNIINLFKDKSKLQKMNELAPIRIKELFDQNLNLRHIEEKIRHSIVRRSY</sequence>
<dbReference type="CDD" id="cd03801">
    <property type="entry name" value="GT4_PimA-like"/>
    <property type="match status" value="1"/>
</dbReference>
<reference evidence="3" key="1">
    <citation type="submission" date="2017-04" db="EMBL/GenBank/DDBJ databases">
        <authorList>
            <person name="Varghese N."/>
            <person name="Submissions S."/>
        </authorList>
    </citation>
    <scope>NUCLEOTIDE SEQUENCE [LARGE SCALE GENOMIC DNA]</scope>
    <source>
        <strain evidence="3">K3S</strain>
    </source>
</reference>
<evidence type="ECO:0000313" key="2">
    <source>
        <dbReference type="EMBL" id="SME92399.1"/>
    </source>
</evidence>
<dbReference type="STRING" id="1519643.SAMN06295933_0534"/>
<dbReference type="InterPro" id="IPR050194">
    <property type="entry name" value="Glycosyltransferase_grp1"/>
</dbReference>
<dbReference type="GO" id="GO:0016757">
    <property type="term" value="F:glycosyltransferase activity"/>
    <property type="evidence" value="ECO:0007669"/>
    <property type="project" value="InterPro"/>
</dbReference>
<keyword evidence="2" id="KW-0808">Transferase</keyword>
<dbReference type="OrthoDB" id="5443996at2"/>
<dbReference type="Pfam" id="PF00534">
    <property type="entry name" value="Glycos_transf_1"/>
    <property type="match status" value="1"/>
</dbReference>
<dbReference type="PANTHER" id="PTHR45947">
    <property type="entry name" value="SULFOQUINOVOSYL TRANSFERASE SQD2"/>
    <property type="match status" value="1"/>
</dbReference>
<proteinExistence type="predicted"/>
<dbReference type="PANTHER" id="PTHR45947:SF3">
    <property type="entry name" value="SULFOQUINOVOSYL TRANSFERASE SQD2"/>
    <property type="match status" value="1"/>
</dbReference>
<evidence type="ECO:0000259" key="1">
    <source>
        <dbReference type="Pfam" id="PF00534"/>
    </source>
</evidence>
<dbReference type="Proteomes" id="UP000192906">
    <property type="component" value="Unassembled WGS sequence"/>
</dbReference>
<dbReference type="Gene3D" id="3.40.50.2000">
    <property type="entry name" value="Glycogen Phosphorylase B"/>
    <property type="match status" value="2"/>
</dbReference>
<evidence type="ECO:0000313" key="3">
    <source>
        <dbReference type="Proteomes" id="UP000192906"/>
    </source>
</evidence>
<name>A0A1X7C9A0_9BACT</name>